<dbReference type="AlphaFoldDB" id="A0A067Q1R2"/>
<accession>A0A067Q1R2</accession>
<dbReference type="Proteomes" id="UP000027265">
    <property type="component" value="Unassembled WGS sequence"/>
</dbReference>
<dbReference type="HOGENOM" id="CLU_2850019_0_0_1"/>
<reference evidence="2" key="1">
    <citation type="journal article" date="2014" name="Proc. Natl. Acad. Sci. U.S.A.">
        <title>Extensive sampling of basidiomycete genomes demonstrates inadequacy of the white-rot/brown-rot paradigm for wood decay fungi.</title>
        <authorList>
            <person name="Riley R."/>
            <person name="Salamov A.A."/>
            <person name="Brown D.W."/>
            <person name="Nagy L.G."/>
            <person name="Floudas D."/>
            <person name="Held B.W."/>
            <person name="Levasseur A."/>
            <person name="Lombard V."/>
            <person name="Morin E."/>
            <person name="Otillar R."/>
            <person name="Lindquist E.A."/>
            <person name="Sun H."/>
            <person name="LaButti K.M."/>
            <person name="Schmutz J."/>
            <person name="Jabbour D."/>
            <person name="Luo H."/>
            <person name="Baker S.E."/>
            <person name="Pisabarro A.G."/>
            <person name="Walton J.D."/>
            <person name="Blanchette R.A."/>
            <person name="Henrissat B."/>
            <person name="Martin F."/>
            <person name="Cullen D."/>
            <person name="Hibbett D.S."/>
            <person name="Grigoriev I.V."/>
        </authorList>
    </citation>
    <scope>NUCLEOTIDE SEQUENCE [LARGE SCALE GENOMIC DNA]</scope>
    <source>
        <strain evidence="2">MUCL 33604</strain>
    </source>
</reference>
<dbReference type="InParanoid" id="A0A067Q1R2"/>
<keyword evidence="2" id="KW-1185">Reference proteome</keyword>
<sequence>MVIELIINHAMSLFRPTPPTRLPTISHSIRPVGHDSSFNGVVTHPMPAPFGLDSIETLQGLHGYDCLSGDVTRGV</sequence>
<proteinExistence type="predicted"/>
<gene>
    <name evidence="1" type="ORF">JAAARDRAFT_36025</name>
</gene>
<protein>
    <submittedName>
        <fullName evidence="1">Uncharacterized protein</fullName>
    </submittedName>
</protein>
<organism evidence="1 2">
    <name type="scientific">Jaapia argillacea MUCL 33604</name>
    <dbReference type="NCBI Taxonomy" id="933084"/>
    <lineage>
        <taxon>Eukaryota</taxon>
        <taxon>Fungi</taxon>
        <taxon>Dikarya</taxon>
        <taxon>Basidiomycota</taxon>
        <taxon>Agaricomycotina</taxon>
        <taxon>Agaricomycetes</taxon>
        <taxon>Agaricomycetidae</taxon>
        <taxon>Jaapiales</taxon>
        <taxon>Jaapiaceae</taxon>
        <taxon>Jaapia</taxon>
    </lineage>
</organism>
<dbReference type="EMBL" id="KL197721">
    <property type="protein sequence ID" value="KDQ56536.1"/>
    <property type="molecule type" value="Genomic_DNA"/>
</dbReference>
<evidence type="ECO:0000313" key="2">
    <source>
        <dbReference type="Proteomes" id="UP000027265"/>
    </source>
</evidence>
<name>A0A067Q1R2_9AGAM</name>
<evidence type="ECO:0000313" key="1">
    <source>
        <dbReference type="EMBL" id="KDQ56536.1"/>
    </source>
</evidence>